<evidence type="ECO:0000256" key="9">
    <source>
        <dbReference type="ARBA" id="ARBA00022756"/>
    </source>
</evidence>
<feature type="modified residue" description="N6-(pyridoxal phosphate)lysine" evidence="13">
    <location>
        <position position="292"/>
    </location>
</feature>
<dbReference type="NCBIfam" id="TIGR00508">
    <property type="entry name" value="bioA"/>
    <property type="match status" value="1"/>
</dbReference>
<keyword evidence="8 13" id="KW-0949">S-adenosyl-L-methionine</keyword>
<sequence length="457" mass="50314">MTDAFLVPPTSNAALAARDLNVLWHPCTQMHDHETLPMVPVVRGEGVWLVDADGRRYLDAVSSWWTNLFGHSHPRIAHAVKAQLDTLEHVIFAGFTHEPAIELAEELVRITPPGLERVFLADNGSAAIEVALKMSFHYWLNRGHGEKTRFIALTGSYHGETLGALSVSDVALYRKTYAPLLLTPELAPSPDAYEGEPGETAADTARRRLLDMRVLLERHAHETCAVIVEPLVQCAGGMRMYDATYLTGLRALCNEFDVHLIADEIAVGFGRTGTMFACEQAGISPDFMCLSKGLTGGFLPLSAVVTTQDVYQAFYAEYASGKAFLHSHSYTGNPLACRAAVATLSLFRDEPVLERNRQLAAHMATRIAPLRDHPNVADVRQTGMIAAVELVADKRTRRPFAAEERRGLRVYRHGLENGALLRPLGNIVYFMPPYVITEAEIDFMVETAVAGIDVAVR</sequence>
<dbReference type="PROSITE" id="PS00600">
    <property type="entry name" value="AA_TRANSFER_CLASS_3"/>
    <property type="match status" value="1"/>
</dbReference>
<feature type="binding site" evidence="13">
    <location>
        <begin position="328"/>
        <end position="329"/>
    </location>
    <ligand>
        <name>pyridoxal 5'-phosphate</name>
        <dbReference type="ChEBI" id="CHEBI:597326"/>
    </ligand>
</feature>
<evidence type="ECO:0000256" key="13">
    <source>
        <dbReference type="HAMAP-Rule" id="MF_00834"/>
    </source>
</evidence>
<dbReference type="Pfam" id="PF00202">
    <property type="entry name" value="Aminotran_3"/>
    <property type="match status" value="1"/>
</dbReference>
<dbReference type="CDD" id="cd00610">
    <property type="entry name" value="OAT_like"/>
    <property type="match status" value="1"/>
</dbReference>
<evidence type="ECO:0000256" key="7">
    <source>
        <dbReference type="ARBA" id="ARBA00022679"/>
    </source>
</evidence>
<feature type="binding site" evidence="13">
    <location>
        <position position="422"/>
    </location>
    <ligand>
        <name>substrate</name>
    </ligand>
</feature>
<dbReference type="SUPFAM" id="SSF53383">
    <property type="entry name" value="PLP-dependent transferases"/>
    <property type="match status" value="1"/>
</dbReference>
<dbReference type="OrthoDB" id="9801052at2"/>
<evidence type="ECO:0000256" key="2">
    <source>
        <dbReference type="ARBA" id="ARBA00004496"/>
    </source>
</evidence>
<dbReference type="Gene3D" id="3.90.1150.10">
    <property type="entry name" value="Aspartate Aminotransferase, domain 1"/>
    <property type="match status" value="1"/>
</dbReference>
<dbReference type="InterPro" id="IPR049704">
    <property type="entry name" value="Aminotrans_3_PPA_site"/>
</dbReference>
<feature type="site" description="Participates in the substrate recognition with KAPA and in a stacking interaction with the adenine ring of SAM" evidence="13">
    <location>
        <position position="27"/>
    </location>
</feature>
<comment type="pathway">
    <text evidence="3 13">Cofactor biosynthesis; biotin biosynthesis; 7,8-diaminononanoate from 8-amino-7-oxononanoate (SAM route): step 1/1.</text>
</comment>
<dbReference type="PANTHER" id="PTHR42684:SF17">
    <property type="entry name" value="ADENOSYLMETHIONINE-8-AMINO-7-OXONONANOATE AMINOTRANSFERASE"/>
    <property type="match status" value="1"/>
</dbReference>
<dbReference type="GO" id="GO:0009102">
    <property type="term" value="P:biotin biosynthetic process"/>
    <property type="evidence" value="ECO:0007669"/>
    <property type="project" value="UniProtKB-UniRule"/>
</dbReference>
<evidence type="ECO:0000256" key="4">
    <source>
        <dbReference type="ARBA" id="ARBA00011738"/>
    </source>
</evidence>
<keyword evidence="7 13" id="KW-0808">Transferase</keyword>
<feature type="binding site" evidence="13">
    <location>
        <position position="157"/>
    </location>
    <ligand>
        <name>substrate</name>
    </ligand>
</feature>
<comment type="subunit">
    <text evidence="4 13">Homodimer.</text>
</comment>
<dbReference type="InterPro" id="IPR005815">
    <property type="entry name" value="BioA"/>
</dbReference>
<dbReference type="FunFam" id="3.40.640.10:FF:000078">
    <property type="entry name" value="Adenosylmethionine-8-amino-7-oxononanoate aminotransferase"/>
    <property type="match status" value="1"/>
</dbReference>
<reference evidence="14 15" key="1">
    <citation type="submission" date="2019-03" db="EMBL/GenBank/DDBJ databases">
        <title>Above-ground endophytic microbial communities from plants in different locations in the United States.</title>
        <authorList>
            <person name="Frank C."/>
        </authorList>
    </citation>
    <scope>NUCLEOTIDE SEQUENCE [LARGE SCALE GENOMIC DNA]</scope>
    <source>
        <strain evidence="14 15">LP_13_YM</strain>
    </source>
</reference>
<comment type="caution">
    <text evidence="14">The sequence shown here is derived from an EMBL/GenBank/DDBJ whole genome shotgun (WGS) entry which is preliminary data.</text>
</comment>
<evidence type="ECO:0000256" key="3">
    <source>
        <dbReference type="ARBA" id="ARBA00005063"/>
    </source>
</evidence>
<dbReference type="AlphaFoldDB" id="A0A4R3YNT2"/>
<keyword evidence="6 13" id="KW-0032">Aminotransferase</keyword>
<evidence type="ECO:0000313" key="15">
    <source>
        <dbReference type="Proteomes" id="UP000295645"/>
    </source>
</evidence>
<organism evidence="14 15">
    <name type="scientific">Luteibacter rhizovicinus</name>
    <dbReference type="NCBI Taxonomy" id="242606"/>
    <lineage>
        <taxon>Bacteria</taxon>
        <taxon>Pseudomonadati</taxon>
        <taxon>Pseudomonadota</taxon>
        <taxon>Gammaproteobacteria</taxon>
        <taxon>Lysobacterales</taxon>
        <taxon>Rhodanobacteraceae</taxon>
        <taxon>Luteibacter</taxon>
    </lineage>
</organism>
<feature type="binding site" evidence="13">
    <location>
        <position position="64"/>
    </location>
    <ligand>
        <name>substrate</name>
    </ligand>
</feature>
<evidence type="ECO:0000256" key="8">
    <source>
        <dbReference type="ARBA" id="ARBA00022691"/>
    </source>
</evidence>
<name>A0A4R3YNT2_9GAMM</name>
<evidence type="ECO:0000256" key="1">
    <source>
        <dbReference type="ARBA" id="ARBA00001933"/>
    </source>
</evidence>
<comment type="subcellular location">
    <subcellularLocation>
        <location evidence="2 13">Cytoplasm</location>
    </subcellularLocation>
</comment>
<dbReference type="NCBIfam" id="NF005443">
    <property type="entry name" value="PRK07030.1"/>
    <property type="match status" value="1"/>
</dbReference>
<dbReference type="GO" id="GO:0005737">
    <property type="term" value="C:cytoplasm"/>
    <property type="evidence" value="ECO:0007669"/>
    <property type="project" value="UniProtKB-SubCell"/>
</dbReference>
<evidence type="ECO:0000256" key="12">
    <source>
        <dbReference type="ARBA" id="ARBA00060970"/>
    </source>
</evidence>
<dbReference type="EC" id="2.6.1.62" evidence="13"/>
<comment type="catalytic activity">
    <reaction evidence="11 13">
        <text>(8S)-8-amino-7-oxononanoate + S-adenosyl-L-methionine = S-adenosyl-4-methylsulfanyl-2-oxobutanoate + (7R,8S)-7,8-diammoniononanoate</text>
        <dbReference type="Rhea" id="RHEA:16861"/>
        <dbReference type="ChEBI" id="CHEBI:16490"/>
        <dbReference type="ChEBI" id="CHEBI:59789"/>
        <dbReference type="ChEBI" id="CHEBI:149468"/>
        <dbReference type="ChEBI" id="CHEBI:149469"/>
        <dbReference type="EC" id="2.6.1.62"/>
    </reaction>
</comment>
<evidence type="ECO:0000256" key="10">
    <source>
        <dbReference type="ARBA" id="ARBA00022898"/>
    </source>
</evidence>
<dbReference type="PIRSF" id="PIRSF000521">
    <property type="entry name" value="Transaminase_4ab_Lys_Orn"/>
    <property type="match status" value="1"/>
</dbReference>
<comment type="cofactor">
    <cofactor evidence="1 13">
        <name>pyridoxal 5'-phosphate</name>
        <dbReference type="ChEBI" id="CHEBI:597326"/>
    </cofactor>
</comment>
<dbReference type="RefSeq" id="WP_132144268.1">
    <property type="nucleotide sequence ID" value="NZ_SMCS01000004.1"/>
</dbReference>
<dbReference type="InterPro" id="IPR015422">
    <property type="entry name" value="PyrdxlP-dep_Trfase_small"/>
</dbReference>
<comment type="function">
    <text evidence="13">Catalyzes the transfer of the alpha-amino group from S-adenosyl-L-methionine (SAM) to 7-keto-8-aminopelargonic acid (KAPA) to form 7,8-diaminopelargonic acid (DAPA). It is the only aminotransferase known to utilize SAM as an amino donor.</text>
</comment>
<keyword evidence="9 13" id="KW-0093">Biotin biosynthesis</keyword>
<dbReference type="GO" id="GO:0030170">
    <property type="term" value="F:pyridoxal phosphate binding"/>
    <property type="evidence" value="ECO:0007669"/>
    <property type="project" value="UniProtKB-UniRule"/>
</dbReference>
<evidence type="ECO:0000256" key="5">
    <source>
        <dbReference type="ARBA" id="ARBA00022490"/>
    </source>
</evidence>
<dbReference type="GO" id="GO:0004015">
    <property type="term" value="F:adenosylmethionine-8-amino-7-oxononanoate transaminase activity"/>
    <property type="evidence" value="ECO:0007669"/>
    <property type="project" value="UniProtKB-UniRule"/>
</dbReference>
<keyword evidence="10 13" id="KW-0663">Pyridoxal phosphate</keyword>
<evidence type="ECO:0000256" key="11">
    <source>
        <dbReference type="ARBA" id="ARBA00048449"/>
    </source>
</evidence>
<dbReference type="NCBIfam" id="NF004624">
    <property type="entry name" value="PRK05964.1"/>
    <property type="match status" value="1"/>
</dbReference>
<gene>
    <name evidence="13" type="primary">bioA</name>
    <name evidence="14" type="ORF">EC912_104207</name>
</gene>
<feature type="binding site" evidence="13">
    <location>
        <begin position="124"/>
        <end position="125"/>
    </location>
    <ligand>
        <name>pyridoxal 5'-phosphate</name>
        <dbReference type="ChEBI" id="CHEBI:597326"/>
    </ligand>
</feature>
<protein>
    <recommendedName>
        <fullName evidence="13">Adenosylmethionine-8-amino-7-oxononanoate aminotransferase</fullName>
        <ecNumber evidence="13">2.6.1.62</ecNumber>
    </recommendedName>
    <alternativeName>
        <fullName evidence="13">7,8-diamino-pelargonic acid aminotransferase</fullName>
        <shortName evidence="13">DAPA AT</shortName>
        <shortName evidence="13">DAPA aminotransferase</shortName>
    </alternativeName>
    <alternativeName>
        <fullName evidence="13">7,8-diaminononanoate synthase</fullName>
        <shortName evidence="13">DANS</shortName>
    </alternativeName>
    <alternativeName>
        <fullName evidence="13">Diaminopelargonic acid synthase</fullName>
    </alternativeName>
</protein>
<dbReference type="UniPathway" id="UPA00078">
    <property type="reaction ID" value="UER00160"/>
</dbReference>
<keyword evidence="15" id="KW-1185">Reference proteome</keyword>
<dbReference type="HAMAP" id="MF_00834">
    <property type="entry name" value="BioA"/>
    <property type="match status" value="1"/>
</dbReference>
<evidence type="ECO:0000313" key="14">
    <source>
        <dbReference type="EMBL" id="TCV94010.1"/>
    </source>
</evidence>
<comment type="similarity">
    <text evidence="12 13">Belongs to the class-III pyridoxal-phosphate-dependent aminotransferase family. BioA subfamily.</text>
</comment>
<dbReference type="InterPro" id="IPR015421">
    <property type="entry name" value="PyrdxlP-dep_Trfase_major"/>
</dbReference>
<dbReference type="InterPro" id="IPR015424">
    <property type="entry name" value="PyrdxlP-dep_Trfase"/>
</dbReference>
<feature type="binding site" evidence="13">
    <location>
        <position position="263"/>
    </location>
    <ligand>
        <name>pyridoxal 5'-phosphate</name>
        <dbReference type="ChEBI" id="CHEBI:597326"/>
    </ligand>
</feature>
<keyword evidence="5 13" id="KW-0963">Cytoplasm</keyword>
<feature type="binding site" evidence="13">
    <location>
        <position position="327"/>
    </location>
    <ligand>
        <name>substrate</name>
    </ligand>
</feature>
<dbReference type="PANTHER" id="PTHR42684">
    <property type="entry name" value="ADENOSYLMETHIONINE-8-AMINO-7-OXONONANOATE AMINOTRANSFERASE"/>
    <property type="match status" value="1"/>
</dbReference>
<dbReference type="EMBL" id="SMCS01000004">
    <property type="protein sequence ID" value="TCV94010.1"/>
    <property type="molecule type" value="Genomic_DNA"/>
</dbReference>
<dbReference type="Gene3D" id="3.40.640.10">
    <property type="entry name" value="Type I PLP-dependent aspartate aminotransferase-like (Major domain)"/>
    <property type="match status" value="1"/>
</dbReference>
<evidence type="ECO:0000256" key="6">
    <source>
        <dbReference type="ARBA" id="ARBA00022576"/>
    </source>
</evidence>
<dbReference type="Proteomes" id="UP000295645">
    <property type="component" value="Unassembled WGS sequence"/>
</dbReference>
<proteinExistence type="inferred from homology"/>
<dbReference type="InterPro" id="IPR005814">
    <property type="entry name" value="Aminotrans_3"/>
</dbReference>
<accession>A0A4R3YNT2</accession>
<feature type="binding site" evidence="13">
    <location>
        <position position="292"/>
    </location>
    <ligand>
        <name>substrate</name>
    </ligand>
</feature>